<sequence>MTRTKIAYVVSRDFGQVSRQVLRQEFAALATRGGLPRGRADADQRVCAIQLIQPSGAAALVSDGNDALVLLEERGKTDPPVKMRLRRGPADLSP</sequence>
<accession>A0A0J7XUL2</accession>
<keyword evidence="2" id="KW-1185">Reference proteome</keyword>
<dbReference type="PATRIC" id="fig|1114963.3.peg.2524"/>
<evidence type="ECO:0000313" key="1">
    <source>
        <dbReference type="EMBL" id="KMS55476.1"/>
    </source>
</evidence>
<dbReference type="RefSeq" id="WP_059151737.1">
    <property type="nucleotide sequence ID" value="NZ_KQ130454.1"/>
</dbReference>
<comment type="caution">
    <text evidence="1">The sequence shown here is derived from an EMBL/GenBank/DDBJ whole genome shotgun (WGS) entry which is preliminary data.</text>
</comment>
<name>A0A0J7XUL2_9SPHN</name>
<organism evidence="1 2">
    <name type="scientific">Novosphingobium barchaimii LL02</name>
    <dbReference type="NCBI Taxonomy" id="1114963"/>
    <lineage>
        <taxon>Bacteria</taxon>
        <taxon>Pseudomonadati</taxon>
        <taxon>Pseudomonadota</taxon>
        <taxon>Alphaproteobacteria</taxon>
        <taxon>Sphingomonadales</taxon>
        <taxon>Sphingomonadaceae</taxon>
        <taxon>Novosphingobium</taxon>
    </lineage>
</organism>
<gene>
    <name evidence="1" type="ORF">V474_18435</name>
</gene>
<dbReference type="EMBL" id="JACU01000005">
    <property type="protein sequence ID" value="KMS55476.1"/>
    <property type="molecule type" value="Genomic_DNA"/>
</dbReference>
<dbReference type="OrthoDB" id="9928574at2"/>
<reference evidence="1 2" key="1">
    <citation type="journal article" date="2015" name="G3 (Bethesda)">
        <title>Insights into Ongoing Evolution of the Hexachlorocyclohexane Catabolic Pathway from Comparative Genomics of Ten Sphingomonadaceae Strains.</title>
        <authorList>
            <person name="Pearce S.L."/>
            <person name="Oakeshott J.G."/>
            <person name="Pandey G."/>
        </authorList>
    </citation>
    <scope>NUCLEOTIDE SEQUENCE [LARGE SCALE GENOMIC DNA]</scope>
    <source>
        <strain evidence="1 2">LL02</strain>
    </source>
</reference>
<evidence type="ECO:0000313" key="2">
    <source>
        <dbReference type="Proteomes" id="UP000052268"/>
    </source>
</evidence>
<proteinExistence type="predicted"/>
<dbReference type="Proteomes" id="UP000052268">
    <property type="component" value="Unassembled WGS sequence"/>
</dbReference>
<protein>
    <submittedName>
        <fullName evidence="1">Uncharacterized protein</fullName>
    </submittedName>
</protein>
<dbReference type="AlphaFoldDB" id="A0A0J7XUL2"/>